<dbReference type="Proteomes" id="UP001595075">
    <property type="component" value="Unassembled WGS sequence"/>
</dbReference>
<evidence type="ECO:0000256" key="2">
    <source>
        <dbReference type="SAM" id="Coils"/>
    </source>
</evidence>
<gene>
    <name evidence="4" type="ORF">VTL71DRAFT_9398</name>
</gene>
<sequence>MADDQSDGKSIEDRFAGYLQQGEDLCAKSIQFYTHAFNEKDVTAEKATRRAWSVLEILVGNFKHIDDSLGKLQAEAQESRVEAARLEQVAKDALESSSRDIQQRKEALEETAASKLEEKMKKLEYEWEMRGRGIKKILHDEMMEKVLEKEADLKKRLEEFDSKEETYRKQTEELSDVTTTLKGLNLGDFTTSLSQSISVAIGQASEKQMVKDLQETVERLRTKSESQQEVHTKTSLSLDLEQKQHQQTKKDMELLISEIAALNGPDSDLQMWKNNYEKSDGIVKDLTQQLANIQGAGGTIETSKQNIERLQQEKDSLEHKLHELQQYNIKSTLEGGQIYNLRTSRNELQCQMKTVQDELETLRTAKVSMEQLNGKYDELNKKCIAAEKLASTAESVTAARDHLQVEYDSLKTKYTDLEKTASKLGDMTAARDHVQGKYDQLDKTHTFLLDGIPEINKVIAHRNELRGEYKELRIAYDKLVAKEPSITKLVGERDELRGQLMELQRRYDSLTASTPTIKTLTTARDNWQTRFENLQGKYLDVSWRLSTLAEKKASVDGRLSSFEGPNGLVEVLTKQRDELQQNYQHLQGLTGKVATLETRILELRQDADKLTNSLKNEKLELEKQFTALRLPGGDIAVLETAKRSLQEELVGTQRTITSLTNERDALQQELQKLRSPDGEIVCLGKTIEHLRGELDALTGSTGTISTLQAEKKELQEQVTGYIIQLRDLGSITQAKPGNEVDKLSEENHSLHRQVEELTGPNGRLKDLESQLGYMYSLQQSNEELVRDNSQLQQRIETTRQERVKSQHENEELASSKESLQQQLNVASSSNSELTLENERLQEDIDKFNGPKGEVAQLTHKVTELERELLQLKGPKGRIKELEGKVASTNSLQQSIEYITRERDALRTEKRKLEEQIESDLSQSGPSTKKRKLDILPEYTPTEQKWIQLMNEQMEVCQMLPEEGTNIGEARGLLMKCFRDNIVCFRGYQILLAANQERKRHYHCLHAINSSLVKDAIIGEDRICKTCFIKGKNKSCLQVKVGIDNEVRCRIVKNPL</sequence>
<organism evidence="4 5">
    <name type="scientific">Oculimacula yallundae</name>
    <dbReference type="NCBI Taxonomy" id="86028"/>
    <lineage>
        <taxon>Eukaryota</taxon>
        <taxon>Fungi</taxon>
        <taxon>Dikarya</taxon>
        <taxon>Ascomycota</taxon>
        <taxon>Pezizomycotina</taxon>
        <taxon>Leotiomycetes</taxon>
        <taxon>Helotiales</taxon>
        <taxon>Ploettnerulaceae</taxon>
        <taxon>Oculimacula</taxon>
    </lineage>
</organism>
<accession>A0ABR4BU60</accession>
<dbReference type="PANTHER" id="PTHR18870">
    <property type="entry name" value="PROTEIN TAG-278-RELATED"/>
    <property type="match status" value="1"/>
</dbReference>
<dbReference type="EMBL" id="JAZHXI010000021">
    <property type="protein sequence ID" value="KAL2060756.1"/>
    <property type="molecule type" value="Genomic_DNA"/>
</dbReference>
<feature type="compositionally biased region" description="Basic and acidic residues" evidence="3">
    <location>
        <begin position="799"/>
        <end position="814"/>
    </location>
</feature>
<evidence type="ECO:0000256" key="1">
    <source>
        <dbReference type="ARBA" id="ARBA00023054"/>
    </source>
</evidence>
<reference evidence="4 5" key="1">
    <citation type="journal article" date="2024" name="Commun. Biol.">
        <title>Comparative genomic analysis of thermophilic fungi reveals convergent evolutionary adaptations and gene losses.</title>
        <authorList>
            <person name="Steindorff A.S."/>
            <person name="Aguilar-Pontes M.V."/>
            <person name="Robinson A.J."/>
            <person name="Andreopoulos B."/>
            <person name="LaButti K."/>
            <person name="Kuo A."/>
            <person name="Mondo S."/>
            <person name="Riley R."/>
            <person name="Otillar R."/>
            <person name="Haridas S."/>
            <person name="Lipzen A."/>
            <person name="Grimwood J."/>
            <person name="Schmutz J."/>
            <person name="Clum A."/>
            <person name="Reid I.D."/>
            <person name="Moisan M.C."/>
            <person name="Butler G."/>
            <person name="Nguyen T.T.M."/>
            <person name="Dewar K."/>
            <person name="Conant G."/>
            <person name="Drula E."/>
            <person name="Henrissat B."/>
            <person name="Hansel C."/>
            <person name="Singer S."/>
            <person name="Hutchinson M.I."/>
            <person name="de Vries R.P."/>
            <person name="Natvig D.O."/>
            <person name="Powell A.J."/>
            <person name="Tsang A."/>
            <person name="Grigoriev I.V."/>
        </authorList>
    </citation>
    <scope>NUCLEOTIDE SEQUENCE [LARGE SCALE GENOMIC DNA]</scope>
    <source>
        <strain evidence="4 5">CBS 494.80</strain>
    </source>
</reference>
<feature type="coiled-coil region" evidence="2">
    <location>
        <begin position="895"/>
        <end position="922"/>
    </location>
</feature>
<feature type="compositionally biased region" description="Polar residues" evidence="3">
    <location>
        <begin position="815"/>
        <end position="826"/>
    </location>
</feature>
<dbReference type="Gene3D" id="1.20.5.340">
    <property type="match status" value="1"/>
</dbReference>
<dbReference type="Gene3D" id="1.10.287.1490">
    <property type="match status" value="1"/>
</dbReference>
<protein>
    <submittedName>
        <fullName evidence="4">Uncharacterized protein</fullName>
    </submittedName>
</protein>
<comment type="caution">
    <text evidence="4">The sequence shown here is derived from an EMBL/GenBank/DDBJ whole genome shotgun (WGS) entry which is preliminary data.</text>
</comment>
<name>A0ABR4BU60_9HELO</name>
<feature type="coiled-coil region" evidence="2">
    <location>
        <begin position="569"/>
        <end position="676"/>
    </location>
</feature>
<feature type="coiled-coil region" evidence="2">
    <location>
        <begin position="462"/>
        <end position="513"/>
    </location>
</feature>
<evidence type="ECO:0000256" key="3">
    <source>
        <dbReference type="SAM" id="MobiDB-lite"/>
    </source>
</evidence>
<evidence type="ECO:0000313" key="4">
    <source>
        <dbReference type="EMBL" id="KAL2060756.1"/>
    </source>
</evidence>
<dbReference type="PANTHER" id="PTHR18870:SF9">
    <property type="entry name" value="PROTEIN TAG-278-RELATED"/>
    <property type="match status" value="1"/>
</dbReference>
<keyword evidence="1 2" id="KW-0175">Coiled coil</keyword>
<keyword evidence="5" id="KW-1185">Reference proteome</keyword>
<feature type="coiled-coil region" evidence="2">
    <location>
        <begin position="203"/>
        <end position="230"/>
    </location>
</feature>
<evidence type="ECO:0000313" key="5">
    <source>
        <dbReference type="Proteomes" id="UP001595075"/>
    </source>
</evidence>
<proteinExistence type="predicted"/>
<feature type="coiled-coil region" evidence="2">
    <location>
        <begin position="69"/>
        <end position="163"/>
    </location>
</feature>
<feature type="coiled-coil region" evidence="2">
    <location>
        <begin position="293"/>
        <end position="420"/>
    </location>
</feature>
<feature type="region of interest" description="Disordered" evidence="3">
    <location>
        <begin position="799"/>
        <end position="833"/>
    </location>
</feature>